<feature type="transmembrane region" description="Helical" evidence="1">
    <location>
        <begin position="27"/>
        <end position="44"/>
    </location>
</feature>
<protein>
    <submittedName>
        <fullName evidence="2">Uncharacterized protein</fullName>
    </submittedName>
</protein>
<dbReference type="Proteomes" id="UP001165306">
    <property type="component" value="Unassembled WGS sequence"/>
</dbReference>
<feature type="transmembrane region" description="Helical" evidence="1">
    <location>
        <begin position="142"/>
        <end position="161"/>
    </location>
</feature>
<evidence type="ECO:0000313" key="2">
    <source>
        <dbReference type="EMBL" id="MCM8749515.1"/>
    </source>
</evidence>
<keyword evidence="1" id="KW-0472">Membrane</keyword>
<reference evidence="2" key="1">
    <citation type="submission" date="2022-06" db="EMBL/GenBank/DDBJ databases">
        <title>CFH 74404 Thermomicrobiaceae sp.</title>
        <authorList>
            <person name="Ming H."/>
            <person name="Li W.-J."/>
            <person name="Zhao Z."/>
        </authorList>
    </citation>
    <scope>NUCLEOTIDE SEQUENCE</scope>
    <source>
        <strain evidence="2">CFH 74404</strain>
    </source>
</reference>
<sequence>MSACVLGTENSRRVARLYLTSRRASRALVAILASAAGGWLLLALSPDRQMSKLVELVVPLAPAVVIGSGTWSPQGEIEDTSGRPLVPLRLLHLGGLLACAAATLALAGLASSGANTHWVLVRNLAGYTGLALIGARLQGSAFVATFSWALPVGYAVLVFAASERLERAWAWAGQPASRGSALAIAVALLVIGLALILPARNWQRASEGEVA</sequence>
<dbReference type="AlphaFoldDB" id="A0AA41WFM7"/>
<evidence type="ECO:0000256" key="1">
    <source>
        <dbReference type="SAM" id="Phobius"/>
    </source>
</evidence>
<name>A0AA41WFM7_9BACT</name>
<evidence type="ECO:0000313" key="3">
    <source>
        <dbReference type="Proteomes" id="UP001165306"/>
    </source>
</evidence>
<keyword evidence="3" id="KW-1185">Reference proteome</keyword>
<feature type="transmembrane region" description="Helical" evidence="1">
    <location>
        <begin position="181"/>
        <end position="199"/>
    </location>
</feature>
<dbReference type="EMBL" id="JAMSLR010000006">
    <property type="protein sequence ID" value="MCM8749515.1"/>
    <property type="molecule type" value="Genomic_DNA"/>
</dbReference>
<comment type="caution">
    <text evidence="2">The sequence shown here is derived from an EMBL/GenBank/DDBJ whole genome shotgun (WGS) entry which is preliminary data.</text>
</comment>
<gene>
    <name evidence="2" type="ORF">NET02_10180</name>
</gene>
<dbReference type="RefSeq" id="WP_284057298.1">
    <property type="nucleotide sequence ID" value="NZ_JAMSLR010000006.1"/>
</dbReference>
<proteinExistence type="predicted"/>
<feature type="transmembrane region" description="Helical" evidence="1">
    <location>
        <begin position="90"/>
        <end position="110"/>
    </location>
</feature>
<organism evidence="2 3">
    <name type="scientific">Thermalbibacter longus</name>
    <dbReference type="NCBI Taxonomy" id="2951981"/>
    <lineage>
        <taxon>Bacteria</taxon>
        <taxon>Pseudomonadati</taxon>
        <taxon>Thermomicrobiota</taxon>
        <taxon>Thermomicrobia</taxon>
        <taxon>Thermomicrobiales</taxon>
        <taxon>Thermomicrobiaceae</taxon>
        <taxon>Thermalbibacter</taxon>
    </lineage>
</organism>
<keyword evidence="1" id="KW-0812">Transmembrane</keyword>
<accession>A0AA41WFM7</accession>
<keyword evidence="1" id="KW-1133">Transmembrane helix</keyword>